<gene>
    <name evidence="2" type="ORF">IT779_27035</name>
</gene>
<proteinExistence type="predicted"/>
<evidence type="ECO:0000313" key="2">
    <source>
        <dbReference type="EMBL" id="MBH0779934.1"/>
    </source>
</evidence>
<protein>
    <submittedName>
        <fullName evidence="2">Uncharacterized protein</fullName>
    </submittedName>
</protein>
<keyword evidence="3" id="KW-1185">Reference proteome</keyword>
<sequence>MSKTGRYNYRRPAKGRNRPAGYERHISVQAVSKNPPDYQKLSRAIIAMELAKIEDEKNNPTLENTSDEAAQKGRQ</sequence>
<dbReference type="Proteomes" id="UP000655751">
    <property type="component" value="Unassembled WGS sequence"/>
</dbReference>
<feature type="region of interest" description="Disordered" evidence="1">
    <location>
        <begin position="53"/>
        <end position="75"/>
    </location>
</feature>
<feature type="compositionally biased region" description="Polar residues" evidence="1">
    <location>
        <begin position="59"/>
        <end position="68"/>
    </location>
</feature>
<comment type="caution">
    <text evidence="2">The sequence shown here is derived from an EMBL/GenBank/DDBJ whole genome shotgun (WGS) entry which is preliminary data.</text>
</comment>
<accession>A0A931IED7</accession>
<name>A0A931IED7_9NOCA</name>
<dbReference type="RefSeq" id="WP_196152256.1">
    <property type="nucleotide sequence ID" value="NZ_JADMLG010000013.1"/>
</dbReference>
<feature type="compositionally biased region" description="Basic residues" evidence="1">
    <location>
        <begin position="8"/>
        <end position="17"/>
    </location>
</feature>
<evidence type="ECO:0000313" key="3">
    <source>
        <dbReference type="Proteomes" id="UP000655751"/>
    </source>
</evidence>
<feature type="region of interest" description="Disordered" evidence="1">
    <location>
        <begin position="1"/>
        <end position="22"/>
    </location>
</feature>
<dbReference type="EMBL" id="JADMLG010000013">
    <property type="protein sequence ID" value="MBH0779934.1"/>
    <property type="molecule type" value="Genomic_DNA"/>
</dbReference>
<dbReference type="AlphaFoldDB" id="A0A931IED7"/>
<organism evidence="2 3">
    <name type="scientific">Nocardia bovistercoris</name>
    <dbReference type="NCBI Taxonomy" id="2785916"/>
    <lineage>
        <taxon>Bacteria</taxon>
        <taxon>Bacillati</taxon>
        <taxon>Actinomycetota</taxon>
        <taxon>Actinomycetes</taxon>
        <taxon>Mycobacteriales</taxon>
        <taxon>Nocardiaceae</taxon>
        <taxon>Nocardia</taxon>
    </lineage>
</organism>
<evidence type="ECO:0000256" key="1">
    <source>
        <dbReference type="SAM" id="MobiDB-lite"/>
    </source>
</evidence>
<reference evidence="2" key="1">
    <citation type="submission" date="2020-11" db="EMBL/GenBank/DDBJ databases">
        <title>Nocardia NEAU-351.nov., a novel actinomycete isolated from the cow dung.</title>
        <authorList>
            <person name="Zhang X."/>
        </authorList>
    </citation>
    <scope>NUCLEOTIDE SEQUENCE</scope>
    <source>
        <strain evidence="2">NEAU-351</strain>
    </source>
</reference>